<proteinExistence type="predicted"/>
<gene>
    <name evidence="1" type="ORF">M406DRAFT_331362</name>
</gene>
<organism evidence="1 2">
    <name type="scientific">Cryphonectria parasitica (strain ATCC 38755 / EP155)</name>
    <dbReference type="NCBI Taxonomy" id="660469"/>
    <lineage>
        <taxon>Eukaryota</taxon>
        <taxon>Fungi</taxon>
        <taxon>Dikarya</taxon>
        <taxon>Ascomycota</taxon>
        <taxon>Pezizomycotina</taxon>
        <taxon>Sordariomycetes</taxon>
        <taxon>Sordariomycetidae</taxon>
        <taxon>Diaporthales</taxon>
        <taxon>Cryphonectriaceae</taxon>
        <taxon>Cryphonectria-Endothia species complex</taxon>
        <taxon>Cryphonectria</taxon>
    </lineage>
</organism>
<keyword evidence="2" id="KW-1185">Reference proteome</keyword>
<comment type="caution">
    <text evidence="1">The sequence shown here is derived from an EMBL/GenBank/DDBJ whole genome shotgun (WGS) entry which is preliminary data.</text>
</comment>
<protein>
    <submittedName>
        <fullName evidence="1">Uncharacterized protein</fullName>
    </submittedName>
</protein>
<sequence length="173" mass="19502">MAVSCPFPITVTRAPSYQPSRPKLTCPTSPWIRTRRLVPGETPFTARKNTQPNEKCAEIFLYHAKLYVVGDEYDLAKLRRLTNDTIRDMLILYMAMGLGHLLECDAMKDVFEDYSSPGYADTKSFKVVGCRPFPSNLIQPEMILVMSGEARLTTANSDVEVRLALVQRPRALS</sequence>
<evidence type="ECO:0000313" key="2">
    <source>
        <dbReference type="Proteomes" id="UP000803844"/>
    </source>
</evidence>
<reference evidence="1" key="1">
    <citation type="journal article" date="2020" name="Phytopathology">
        <title>Genome sequence of the chestnut blight fungus Cryphonectria parasitica EP155: A fundamental resource for an archetypical invasive plant pathogen.</title>
        <authorList>
            <person name="Crouch J.A."/>
            <person name="Dawe A."/>
            <person name="Aerts A."/>
            <person name="Barry K."/>
            <person name="Churchill A.C.L."/>
            <person name="Grimwood J."/>
            <person name="Hillman B."/>
            <person name="Milgroom M.G."/>
            <person name="Pangilinan J."/>
            <person name="Smith M."/>
            <person name="Salamov A."/>
            <person name="Schmutz J."/>
            <person name="Yadav J."/>
            <person name="Grigoriev I.V."/>
            <person name="Nuss D."/>
        </authorList>
    </citation>
    <scope>NUCLEOTIDE SEQUENCE</scope>
    <source>
        <strain evidence="1">EP155</strain>
    </source>
</reference>
<dbReference type="RefSeq" id="XP_040776011.1">
    <property type="nucleotide sequence ID" value="XM_040920624.1"/>
</dbReference>
<name>A0A9P5CPI8_CRYP1</name>
<dbReference type="GeneID" id="63837753"/>
<dbReference type="OrthoDB" id="9997739at2759"/>
<dbReference type="Proteomes" id="UP000803844">
    <property type="component" value="Unassembled WGS sequence"/>
</dbReference>
<accession>A0A9P5CPI8</accession>
<dbReference type="EMBL" id="MU032348">
    <property type="protein sequence ID" value="KAF3765050.1"/>
    <property type="molecule type" value="Genomic_DNA"/>
</dbReference>
<dbReference type="AlphaFoldDB" id="A0A9P5CPI8"/>
<evidence type="ECO:0000313" key="1">
    <source>
        <dbReference type="EMBL" id="KAF3765050.1"/>
    </source>
</evidence>